<reference evidence="9 10" key="1">
    <citation type="journal article" date="2021" name="ISME Commun">
        <title>Automated analysis of genomic sequences facilitates high-throughput and comprehensive description of bacteria.</title>
        <authorList>
            <person name="Hitch T.C.A."/>
        </authorList>
    </citation>
    <scope>NUCLEOTIDE SEQUENCE [LARGE SCALE GENOMIC DNA]</scope>
    <source>
        <strain evidence="9 10">Sanger_03</strain>
    </source>
</reference>
<evidence type="ECO:0000256" key="3">
    <source>
        <dbReference type="ARBA" id="ARBA00022908"/>
    </source>
</evidence>
<dbReference type="PANTHER" id="PTHR30349">
    <property type="entry name" value="PHAGE INTEGRASE-RELATED"/>
    <property type="match status" value="1"/>
</dbReference>
<dbReference type="PROSITE" id="PS51898">
    <property type="entry name" value="TYR_RECOMBINASE"/>
    <property type="match status" value="1"/>
</dbReference>
<dbReference type="Pfam" id="PF00589">
    <property type="entry name" value="Phage_integrase"/>
    <property type="match status" value="1"/>
</dbReference>
<evidence type="ECO:0000256" key="5">
    <source>
        <dbReference type="ARBA" id="ARBA00023172"/>
    </source>
</evidence>
<evidence type="ECO:0000256" key="2">
    <source>
        <dbReference type="ARBA" id="ARBA00008857"/>
    </source>
</evidence>
<comment type="caution">
    <text evidence="9">The sequence shown here is derived from an EMBL/GenBank/DDBJ whole genome shotgun (WGS) entry which is preliminary data.</text>
</comment>
<evidence type="ECO:0000313" key="9">
    <source>
        <dbReference type="EMBL" id="MCU6684969.1"/>
    </source>
</evidence>
<comment type="similarity">
    <text evidence="2">Belongs to the 'phage' integrase family.</text>
</comment>
<evidence type="ECO:0000259" key="7">
    <source>
        <dbReference type="PROSITE" id="PS51898"/>
    </source>
</evidence>
<dbReference type="RefSeq" id="WP_227192715.1">
    <property type="nucleotide sequence ID" value="NZ_JAOQJU010000001.1"/>
</dbReference>
<keyword evidence="3" id="KW-0229">DNA integration</keyword>
<name>A0ABT2RHT9_9FIRM</name>
<keyword evidence="10" id="KW-1185">Reference proteome</keyword>
<evidence type="ECO:0000256" key="6">
    <source>
        <dbReference type="PROSITE-ProRule" id="PRU01248"/>
    </source>
</evidence>
<feature type="domain" description="Core-binding (CB)" evidence="8">
    <location>
        <begin position="4"/>
        <end position="82"/>
    </location>
</feature>
<dbReference type="InterPro" id="IPR011010">
    <property type="entry name" value="DNA_brk_join_enz"/>
</dbReference>
<dbReference type="InterPro" id="IPR004107">
    <property type="entry name" value="Integrase_SAM-like_N"/>
</dbReference>
<evidence type="ECO:0000256" key="1">
    <source>
        <dbReference type="ARBA" id="ARBA00003283"/>
    </source>
</evidence>
<dbReference type="Pfam" id="PF02899">
    <property type="entry name" value="Phage_int_SAM_1"/>
    <property type="match status" value="1"/>
</dbReference>
<dbReference type="PANTHER" id="PTHR30349:SF89">
    <property type="entry name" value="INTEGRASE_RECOMBINASE"/>
    <property type="match status" value="1"/>
</dbReference>
<dbReference type="Gene3D" id="1.10.443.10">
    <property type="entry name" value="Intergrase catalytic core"/>
    <property type="match status" value="1"/>
</dbReference>
<protein>
    <submittedName>
        <fullName evidence="9">Tyrosine-type recombinase/integrase</fullName>
    </submittedName>
</protein>
<feature type="domain" description="Tyr recombinase" evidence="7">
    <location>
        <begin position="100"/>
        <end position="273"/>
    </location>
</feature>
<evidence type="ECO:0000313" key="10">
    <source>
        <dbReference type="Proteomes" id="UP001652431"/>
    </source>
</evidence>
<dbReference type="Gene3D" id="1.10.150.130">
    <property type="match status" value="1"/>
</dbReference>
<organism evidence="9 10">
    <name type="scientific">Dorea acetigenes</name>
    <dbReference type="NCBI Taxonomy" id="2981787"/>
    <lineage>
        <taxon>Bacteria</taxon>
        <taxon>Bacillati</taxon>
        <taxon>Bacillota</taxon>
        <taxon>Clostridia</taxon>
        <taxon>Lachnospirales</taxon>
        <taxon>Lachnospiraceae</taxon>
        <taxon>Dorea</taxon>
    </lineage>
</organism>
<dbReference type="EMBL" id="JAOQJU010000001">
    <property type="protein sequence ID" value="MCU6684969.1"/>
    <property type="molecule type" value="Genomic_DNA"/>
</dbReference>
<keyword evidence="4 6" id="KW-0238">DNA-binding</keyword>
<sequence length="300" mass="34827">MGKKMTKAQIKQFQSVLMNNEQSTATIQKYLRDVKAFWTFAGDETVTKETVIQYKRYLQENYKPSSVNSMLAAINSFFRVMGWFECVVKTLKVQRQAFRSRERELTREEYFRLLKAAKDKENIRLYLLMQTLCSTGIRVSELPFITVEAVRSGRAAVCLKGKNRIVLLPANLCRELLRYARKKGIKKGSIFVTRSGRPMDRSNILHEMKNLCPEAGVERNKVFPHNLRHLFACLFYKAEKDLSRLADLLGHSNINTTRIYTCVSGNEQERQIENLGLVLTEKKPHNVRYVVWMKRSGEIS</sequence>
<accession>A0ABT2RHT9</accession>
<dbReference type="SUPFAM" id="SSF56349">
    <property type="entry name" value="DNA breaking-rejoining enzymes"/>
    <property type="match status" value="1"/>
</dbReference>
<dbReference type="InterPro" id="IPR050090">
    <property type="entry name" value="Tyrosine_recombinase_XerCD"/>
</dbReference>
<dbReference type="InterPro" id="IPR010998">
    <property type="entry name" value="Integrase_recombinase_N"/>
</dbReference>
<dbReference type="PROSITE" id="PS51900">
    <property type="entry name" value="CB"/>
    <property type="match status" value="1"/>
</dbReference>
<evidence type="ECO:0000256" key="4">
    <source>
        <dbReference type="ARBA" id="ARBA00023125"/>
    </source>
</evidence>
<dbReference type="InterPro" id="IPR013762">
    <property type="entry name" value="Integrase-like_cat_sf"/>
</dbReference>
<dbReference type="InterPro" id="IPR044068">
    <property type="entry name" value="CB"/>
</dbReference>
<proteinExistence type="inferred from homology"/>
<dbReference type="Proteomes" id="UP001652431">
    <property type="component" value="Unassembled WGS sequence"/>
</dbReference>
<dbReference type="InterPro" id="IPR002104">
    <property type="entry name" value="Integrase_catalytic"/>
</dbReference>
<evidence type="ECO:0000259" key="8">
    <source>
        <dbReference type="PROSITE" id="PS51900"/>
    </source>
</evidence>
<gene>
    <name evidence="9" type="ORF">OCV99_00105</name>
</gene>
<comment type="function">
    <text evidence="1">Site-specific tyrosine recombinase, which acts by catalyzing the cutting and rejoining of the recombining DNA molecules.</text>
</comment>
<keyword evidence="5" id="KW-0233">DNA recombination</keyword>